<keyword evidence="2" id="KW-0805">Transcription regulation</keyword>
<feature type="domain" description="RNA polymerase sigma-70 region 2" evidence="5">
    <location>
        <begin position="28"/>
        <end position="93"/>
    </location>
</feature>
<evidence type="ECO:0000259" key="5">
    <source>
        <dbReference type="Pfam" id="PF04542"/>
    </source>
</evidence>
<evidence type="ECO:0000259" key="6">
    <source>
        <dbReference type="Pfam" id="PF08281"/>
    </source>
</evidence>
<organism evidence="7 8">
    <name type="scientific">Chitinophaga costaii</name>
    <dbReference type="NCBI Taxonomy" id="1335309"/>
    <lineage>
        <taxon>Bacteria</taxon>
        <taxon>Pseudomonadati</taxon>
        <taxon>Bacteroidota</taxon>
        <taxon>Chitinophagia</taxon>
        <taxon>Chitinophagales</taxon>
        <taxon>Chitinophagaceae</taxon>
        <taxon>Chitinophaga</taxon>
    </lineage>
</organism>
<evidence type="ECO:0000313" key="8">
    <source>
        <dbReference type="Proteomes" id="UP000242818"/>
    </source>
</evidence>
<evidence type="ECO:0000313" key="7">
    <source>
        <dbReference type="EMBL" id="SCC56426.1"/>
    </source>
</evidence>
<name>A0A1C4FKQ2_9BACT</name>
<dbReference type="EMBL" id="FMAR01000015">
    <property type="protein sequence ID" value="SCC56426.1"/>
    <property type="molecule type" value="Genomic_DNA"/>
</dbReference>
<dbReference type="OrthoDB" id="799938at2"/>
<dbReference type="Gene3D" id="1.10.1740.10">
    <property type="match status" value="1"/>
</dbReference>
<dbReference type="GO" id="GO:0016987">
    <property type="term" value="F:sigma factor activity"/>
    <property type="evidence" value="ECO:0007669"/>
    <property type="project" value="UniProtKB-KW"/>
</dbReference>
<dbReference type="PANTHER" id="PTHR43133">
    <property type="entry name" value="RNA POLYMERASE ECF-TYPE SIGMA FACTO"/>
    <property type="match status" value="1"/>
</dbReference>
<dbReference type="CDD" id="cd06171">
    <property type="entry name" value="Sigma70_r4"/>
    <property type="match status" value="1"/>
</dbReference>
<evidence type="ECO:0000256" key="2">
    <source>
        <dbReference type="ARBA" id="ARBA00023015"/>
    </source>
</evidence>
<dbReference type="SUPFAM" id="SSF88659">
    <property type="entry name" value="Sigma3 and sigma4 domains of RNA polymerase sigma factors"/>
    <property type="match status" value="1"/>
</dbReference>
<dbReference type="Gene3D" id="1.10.10.10">
    <property type="entry name" value="Winged helix-like DNA-binding domain superfamily/Winged helix DNA-binding domain"/>
    <property type="match status" value="1"/>
</dbReference>
<feature type="domain" description="RNA polymerase sigma factor 70 region 4 type 2" evidence="6">
    <location>
        <begin position="124"/>
        <end position="175"/>
    </location>
</feature>
<dbReference type="RefSeq" id="WP_089714507.1">
    <property type="nucleotide sequence ID" value="NZ_FMAR01000015.1"/>
</dbReference>
<evidence type="ECO:0000256" key="3">
    <source>
        <dbReference type="ARBA" id="ARBA00023082"/>
    </source>
</evidence>
<dbReference type="GO" id="GO:0003677">
    <property type="term" value="F:DNA binding"/>
    <property type="evidence" value="ECO:0007669"/>
    <property type="project" value="InterPro"/>
</dbReference>
<dbReference type="InterPro" id="IPR013249">
    <property type="entry name" value="RNA_pol_sigma70_r4_t2"/>
</dbReference>
<accession>A0A1C4FKQ2</accession>
<dbReference type="InterPro" id="IPR013325">
    <property type="entry name" value="RNA_pol_sigma_r2"/>
</dbReference>
<dbReference type="STRING" id="1335309.GA0116948_11526"/>
<comment type="similarity">
    <text evidence="1">Belongs to the sigma-70 factor family. ECF subfamily.</text>
</comment>
<dbReference type="InterPro" id="IPR036388">
    <property type="entry name" value="WH-like_DNA-bd_sf"/>
</dbReference>
<protein>
    <submittedName>
        <fullName evidence="7">RNA polymerase sigma-70 factor, ECF subfamily</fullName>
    </submittedName>
</protein>
<gene>
    <name evidence="7" type="ORF">GA0116948_11526</name>
</gene>
<evidence type="ECO:0000256" key="1">
    <source>
        <dbReference type="ARBA" id="ARBA00010641"/>
    </source>
</evidence>
<dbReference type="Pfam" id="PF08281">
    <property type="entry name" value="Sigma70_r4_2"/>
    <property type="match status" value="1"/>
</dbReference>
<keyword evidence="8" id="KW-1185">Reference proteome</keyword>
<dbReference type="GO" id="GO:0006352">
    <property type="term" value="P:DNA-templated transcription initiation"/>
    <property type="evidence" value="ECO:0007669"/>
    <property type="project" value="InterPro"/>
</dbReference>
<dbReference type="AlphaFoldDB" id="A0A1C4FKQ2"/>
<keyword evidence="4" id="KW-0804">Transcription</keyword>
<reference evidence="7 8" key="1">
    <citation type="submission" date="2016-08" db="EMBL/GenBank/DDBJ databases">
        <authorList>
            <person name="Seilhamer J.J."/>
        </authorList>
    </citation>
    <scope>NUCLEOTIDE SEQUENCE [LARGE SCALE GENOMIC DNA]</scope>
    <source>
        <strain evidence="7 8">A37T2</strain>
    </source>
</reference>
<dbReference type="SUPFAM" id="SSF88946">
    <property type="entry name" value="Sigma2 domain of RNA polymerase sigma factors"/>
    <property type="match status" value="1"/>
</dbReference>
<proteinExistence type="inferred from homology"/>
<dbReference type="InterPro" id="IPR014284">
    <property type="entry name" value="RNA_pol_sigma-70_dom"/>
</dbReference>
<sequence length="199" mass="22752">MTGNQPTSEAALLVLLAKGDEAAFNALYFAYSQAVYKAAMAYLRDEEAAREVVQEVFIKLWEQKEGAAHLQKLQDYLFIIARNIIFNQFKKRANQLLALKEYLPANALQVNNADHPLQEKMYDELLRSAIDKLPPERKKIYLLAKEQGYSYEAIAGLLGISPFTVKNQMAQALRFIRLYINRHLYAAVAMPFVLYPLFS</sequence>
<dbReference type="NCBIfam" id="TIGR02937">
    <property type="entry name" value="sigma70-ECF"/>
    <property type="match status" value="1"/>
</dbReference>
<keyword evidence="3" id="KW-0731">Sigma factor</keyword>
<dbReference type="InterPro" id="IPR039425">
    <property type="entry name" value="RNA_pol_sigma-70-like"/>
</dbReference>
<dbReference type="Proteomes" id="UP000242818">
    <property type="component" value="Unassembled WGS sequence"/>
</dbReference>
<dbReference type="InterPro" id="IPR013324">
    <property type="entry name" value="RNA_pol_sigma_r3/r4-like"/>
</dbReference>
<evidence type="ECO:0000256" key="4">
    <source>
        <dbReference type="ARBA" id="ARBA00023163"/>
    </source>
</evidence>
<dbReference type="PANTHER" id="PTHR43133:SF46">
    <property type="entry name" value="RNA POLYMERASE SIGMA-70 FACTOR ECF SUBFAMILY"/>
    <property type="match status" value="1"/>
</dbReference>
<dbReference type="Pfam" id="PF04542">
    <property type="entry name" value="Sigma70_r2"/>
    <property type="match status" value="1"/>
</dbReference>
<dbReference type="InterPro" id="IPR007627">
    <property type="entry name" value="RNA_pol_sigma70_r2"/>
</dbReference>